<comment type="caution">
    <text evidence="2">The sequence shown here is derived from an EMBL/GenBank/DDBJ whole genome shotgun (WGS) entry which is preliminary data.</text>
</comment>
<evidence type="ECO:0000256" key="1">
    <source>
        <dbReference type="SAM" id="MobiDB-lite"/>
    </source>
</evidence>
<evidence type="ECO:0000313" key="2">
    <source>
        <dbReference type="EMBL" id="KAF9733042.1"/>
    </source>
</evidence>
<keyword evidence="3" id="KW-1185">Reference proteome</keyword>
<dbReference type="EMBL" id="WJXW01000009">
    <property type="protein sequence ID" value="KAF9733042.1"/>
    <property type="molecule type" value="Genomic_DNA"/>
</dbReference>
<feature type="region of interest" description="Disordered" evidence="1">
    <location>
        <begin position="1"/>
        <end position="26"/>
    </location>
</feature>
<organism evidence="2 3">
    <name type="scientific">Paraphaeosphaeria minitans</name>
    <dbReference type="NCBI Taxonomy" id="565426"/>
    <lineage>
        <taxon>Eukaryota</taxon>
        <taxon>Fungi</taxon>
        <taxon>Dikarya</taxon>
        <taxon>Ascomycota</taxon>
        <taxon>Pezizomycotina</taxon>
        <taxon>Dothideomycetes</taxon>
        <taxon>Pleosporomycetidae</taxon>
        <taxon>Pleosporales</taxon>
        <taxon>Massarineae</taxon>
        <taxon>Didymosphaeriaceae</taxon>
        <taxon>Paraphaeosphaeria</taxon>
    </lineage>
</organism>
<evidence type="ECO:0000313" key="3">
    <source>
        <dbReference type="Proteomes" id="UP000756921"/>
    </source>
</evidence>
<dbReference type="Proteomes" id="UP000756921">
    <property type="component" value="Unassembled WGS sequence"/>
</dbReference>
<protein>
    <submittedName>
        <fullName evidence="2">Uncharacterized protein</fullName>
    </submittedName>
</protein>
<sequence length="105" mass="11700">MSSSQSLPRARLAVAERKGRRVNHTACDRSRRSTQLFIQQPRRRSASPHLAWDHATDQREPAVPSVANEFAAESTVVTWKLAAGCVLFVEANWTRSSGKRGSAKR</sequence>
<accession>A0A9P6KNI1</accession>
<reference evidence="2" key="1">
    <citation type="journal article" date="2020" name="Mol. Plant Microbe Interact.">
        <title>Genome Sequence of the Biocontrol Agent Coniothyrium minitans strain Conio (IMI 134523).</title>
        <authorList>
            <person name="Patel D."/>
            <person name="Shittu T.A."/>
            <person name="Baroncelli R."/>
            <person name="Muthumeenakshi S."/>
            <person name="Osborne T.H."/>
            <person name="Janganan T.K."/>
            <person name="Sreenivasaprasad S."/>
        </authorList>
    </citation>
    <scope>NUCLEOTIDE SEQUENCE</scope>
    <source>
        <strain evidence="2">Conio</strain>
    </source>
</reference>
<name>A0A9P6KNI1_9PLEO</name>
<dbReference type="AlphaFoldDB" id="A0A9P6KNI1"/>
<proteinExistence type="predicted"/>
<gene>
    <name evidence="2" type="ORF">PMIN01_08724</name>
</gene>